<dbReference type="AlphaFoldDB" id="A0A8K2A6Y9"/>
<reference evidence="1" key="1">
    <citation type="submission" date="2019-12" db="EMBL/GenBank/DDBJ databases">
        <title>High-Quality draft genome sequences of three cyanobacteria isolated from the limestone walls of the Old Cathedral of Coimbra.</title>
        <authorList>
            <person name="Tiago I."/>
            <person name="Soares F."/>
            <person name="Portugal A."/>
        </authorList>
    </citation>
    <scope>NUCLEOTIDE SEQUENCE [LARGE SCALE GENOMIC DNA]</scope>
    <source>
        <strain evidence="1">C</strain>
    </source>
</reference>
<organism evidence="1 2">
    <name type="scientific">Petrachloros mirabilis ULC683</name>
    <dbReference type="NCBI Taxonomy" id="2781853"/>
    <lineage>
        <taxon>Bacteria</taxon>
        <taxon>Bacillati</taxon>
        <taxon>Cyanobacteriota</taxon>
        <taxon>Cyanophyceae</taxon>
        <taxon>Synechococcales</taxon>
        <taxon>Petrachlorosaceae</taxon>
        <taxon>Petrachloros</taxon>
        <taxon>Petrachloros mirabilis</taxon>
    </lineage>
</organism>
<dbReference type="EMBL" id="WVIC01000012">
    <property type="protein sequence ID" value="NCJ06424.1"/>
    <property type="molecule type" value="Genomic_DNA"/>
</dbReference>
<protein>
    <submittedName>
        <fullName evidence="1">Uncharacterized protein</fullName>
    </submittedName>
</protein>
<gene>
    <name evidence="1" type="ORF">GS597_07850</name>
</gene>
<accession>A0A8K2A6Y9</accession>
<dbReference type="Proteomes" id="UP000607397">
    <property type="component" value="Unassembled WGS sequence"/>
</dbReference>
<comment type="caution">
    <text evidence="1">The sequence shown here is derived from an EMBL/GenBank/DDBJ whole genome shotgun (WGS) entry which is preliminary data.</text>
</comment>
<proteinExistence type="predicted"/>
<sequence>MTHTFLLEPGRWTFSGHWLERHGEAWPIHGKMLVAWSEDGWFTLISKLIFTDQENAGLPSRPDITLQYRGRLSLEDHQYPFVLQHSELGRIEGEGWIGPQVITQRFWVLDGRDRRSGFESMYRIAADRYLLSGGILGGHQLISTLEAIMNRQ</sequence>
<name>A0A8K2A6Y9_9CYAN</name>
<keyword evidence="2" id="KW-1185">Reference proteome</keyword>
<dbReference type="RefSeq" id="WP_161824901.1">
    <property type="nucleotide sequence ID" value="NZ_WVIC01000012.1"/>
</dbReference>
<evidence type="ECO:0000313" key="2">
    <source>
        <dbReference type="Proteomes" id="UP000607397"/>
    </source>
</evidence>
<evidence type="ECO:0000313" key="1">
    <source>
        <dbReference type="EMBL" id="NCJ06424.1"/>
    </source>
</evidence>